<reference evidence="5 6" key="1">
    <citation type="submission" date="2018-08" db="EMBL/GenBank/DDBJ databases">
        <title>Pallidiluteibacterium maritimus gen. nov., sp. nov., isolated from coastal sediment.</title>
        <authorList>
            <person name="Zhou L.Y."/>
        </authorList>
    </citation>
    <scope>NUCLEOTIDE SEQUENCE [LARGE SCALE GENOMIC DNA]</scope>
    <source>
        <strain evidence="5 6">XSD2</strain>
    </source>
</reference>
<keyword evidence="6" id="KW-1185">Reference proteome</keyword>
<comment type="caution">
    <text evidence="5">The sequence shown here is derived from an EMBL/GenBank/DDBJ whole genome shotgun (WGS) entry which is preliminary data.</text>
</comment>
<dbReference type="EMBL" id="QWGR01000008">
    <property type="protein sequence ID" value="RIJ47449.1"/>
    <property type="molecule type" value="Genomic_DNA"/>
</dbReference>
<feature type="domain" description="Response regulatory" evidence="4">
    <location>
        <begin position="14"/>
        <end position="129"/>
    </location>
</feature>
<dbReference type="CDD" id="cd17546">
    <property type="entry name" value="REC_hyHK_CKI1_RcsC-like"/>
    <property type="match status" value="1"/>
</dbReference>
<dbReference type="AlphaFoldDB" id="A0A399SXN0"/>
<name>A0A399SXN0_9BACT</name>
<protein>
    <submittedName>
        <fullName evidence="5">Response regulator</fullName>
    </submittedName>
</protein>
<dbReference type="GO" id="GO:0000160">
    <property type="term" value="P:phosphorelay signal transduction system"/>
    <property type="evidence" value="ECO:0007669"/>
    <property type="project" value="UniProtKB-KW"/>
</dbReference>
<evidence type="ECO:0000256" key="2">
    <source>
        <dbReference type="ARBA" id="ARBA00023012"/>
    </source>
</evidence>
<dbReference type="SUPFAM" id="SSF52172">
    <property type="entry name" value="CheY-like"/>
    <property type="match status" value="1"/>
</dbReference>
<sequence>MEEPIKERAIGNRRILVAEDDKINQRLFFYLLKDVADELIFADNGAEAIKRYTEDGDFGLVLMDIKMPVMDGYEATRKILRYDPAAKVVALSAYAFEHEKNKALDEGFVDYITKPVQREKLLETVEKYFEV</sequence>
<organism evidence="5 6">
    <name type="scientific">Maribellus luteus</name>
    <dbReference type="NCBI Taxonomy" id="2305463"/>
    <lineage>
        <taxon>Bacteria</taxon>
        <taxon>Pseudomonadati</taxon>
        <taxon>Bacteroidota</taxon>
        <taxon>Bacteroidia</taxon>
        <taxon>Marinilabiliales</taxon>
        <taxon>Prolixibacteraceae</taxon>
        <taxon>Maribellus</taxon>
    </lineage>
</organism>
<proteinExistence type="predicted"/>
<evidence type="ECO:0000256" key="1">
    <source>
        <dbReference type="ARBA" id="ARBA00022553"/>
    </source>
</evidence>
<keyword evidence="2" id="KW-0902">Two-component regulatory system</keyword>
<dbReference type="Gene3D" id="3.40.50.2300">
    <property type="match status" value="1"/>
</dbReference>
<evidence type="ECO:0000259" key="4">
    <source>
        <dbReference type="PROSITE" id="PS50110"/>
    </source>
</evidence>
<feature type="modified residue" description="4-aspartylphosphate" evidence="3">
    <location>
        <position position="64"/>
    </location>
</feature>
<dbReference type="PANTHER" id="PTHR45339">
    <property type="entry name" value="HYBRID SIGNAL TRANSDUCTION HISTIDINE KINASE J"/>
    <property type="match status" value="1"/>
</dbReference>
<dbReference type="PROSITE" id="PS50110">
    <property type="entry name" value="RESPONSE_REGULATORY"/>
    <property type="match status" value="1"/>
</dbReference>
<evidence type="ECO:0000256" key="3">
    <source>
        <dbReference type="PROSITE-ProRule" id="PRU00169"/>
    </source>
</evidence>
<keyword evidence="1 3" id="KW-0597">Phosphoprotein</keyword>
<evidence type="ECO:0000313" key="6">
    <source>
        <dbReference type="Proteomes" id="UP000265926"/>
    </source>
</evidence>
<dbReference type="PANTHER" id="PTHR45339:SF1">
    <property type="entry name" value="HYBRID SIGNAL TRANSDUCTION HISTIDINE KINASE J"/>
    <property type="match status" value="1"/>
</dbReference>
<dbReference type="Proteomes" id="UP000265926">
    <property type="component" value="Unassembled WGS sequence"/>
</dbReference>
<accession>A0A399SXN0</accession>
<gene>
    <name evidence="5" type="ORF">D1614_15190</name>
</gene>
<dbReference type="RefSeq" id="WP_119438809.1">
    <property type="nucleotide sequence ID" value="NZ_QWGR01000008.1"/>
</dbReference>
<dbReference type="SMART" id="SM00448">
    <property type="entry name" value="REC"/>
    <property type="match status" value="1"/>
</dbReference>
<dbReference type="InterPro" id="IPR011006">
    <property type="entry name" value="CheY-like_superfamily"/>
</dbReference>
<dbReference type="Pfam" id="PF00072">
    <property type="entry name" value="Response_reg"/>
    <property type="match status" value="1"/>
</dbReference>
<dbReference type="InterPro" id="IPR001789">
    <property type="entry name" value="Sig_transdc_resp-reg_receiver"/>
</dbReference>
<evidence type="ECO:0000313" key="5">
    <source>
        <dbReference type="EMBL" id="RIJ47449.1"/>
    </source>
</evidence>
<dbReference type="OrthoDB" id="9796457at2"/>